<dbReference type="Gene3D" id="3.40.50.720">
    <property type="entry name" value="NAD(P)-binding Rossmann-like Domain"/>
    <property type="match status" value="1"/>
</dbReference>
<dbReference type="PRINTS" id="PR00080">
    <property type="entry name" value="SDRFAMILY"/>
</dbReference>
<feature type="domain" description="Ketoreductase" evidence="3">
    <location>
        <begin position="38"/>
        <end position="210"/>
    </location>
</feature>
<proteinExistence type="inferred from homology"/>
<dbReference type="PANTHER" id="PTHR42760">
    <property type="entry name" value="SHORT-CHAIN DEHYDROGENASES/REDUCTASES FAMILY MEMBER"/>
    <property type="match status" value="1"/>
</dbReference>
<evidence type="ECO:0000259" key="3">
    <source>
        <dbReference type="SMART" id="SM00822"/>
    </source>
</evidence>
<dbReference type="InterPro" id="IPR002347">
    <property type="entry name" value="SDR_fam"/>
</dbReference>
<dbReference type="NCBIfam" id="NF005559">
    <property type="entry name" value="PRK07231.1"/>
    <property type="match status" value="1"/>
</dbReference>
<name>A0A4R5QN58_9PROT</name>
<dbReference type="InterPro" id="IPR020904">
    <property type="entry name" value="Sc_DH/Rdtase_CS"/>
</dbReference>
<evidence type="ECO:0000256" key="2">
    <source>
        <dbReference type="SAM" id="MobiDB-lite"/>
    </source>
</evidence>
<dbReference type="SMART" id="SM00822">
    <property type="entry name" value="PKS_KR"/>
    <property type="match status" value="1"/>
</dbReference>
<dbReference type="AlphaFoldDB" id="A0A4R5QN58"/>
<reference evidence="4 5" key="1">
    <citation type="journal article" date="2016" name="J. Microbiol.">
        <title>Dankookia rubra gen. nov., sp. nov., an alphaproteobacterium isolated from sediment of a shallow stream.</title>
        <authorList>
            <person name="Kim W.H."/>
            <person name="Kim D.H."/>
            <person name="Kang K."/>
            <person name="Ahn T.Y."/>
        </authorList>
    </citation>
    <scope>NUCLEOTIDE SEQUENCE [LARGE SCALE GENOMIC DNA]</scope>
    <source>
        <strain evidence="4 5">JCM30602</strain>
    </source>
</reference>
<dbReference type="PRINTS" id="PR00081">
    <property type="entry name" value="GDHRDH"/>
</dbReference>
<organism evidence="4 5">
    <name type="scientific">Dankookia rubra</name>
    <dbReference type="NCBI Taxonomy" id="1442381"/>
    <lineage>
        <taxon>Bacteria</taxon>
        <taxon>Pseudomonadati</taxon>
        <taxon>Pseudomonadota</taxon>
        <taxon>Alphaproteobacteria</taxon>
        <taxon>Acetobacterales</taxon>
        <taxon>Roseomonadaceae</taxon>
        <taxon>Dankookia</taxon>
    </lineage>
</organism>
<comment type="caution">
    <text evidence="4">The sequence shown here is derived from an EMBL/GenBank/DDBJ whole genome shotgun (WGS) entry which is preliminary data.</text>
</comment>
<dbReference type="PROSITE" id="PS00061">
    <property type="entry name" value="ADH_SHORT"/>
    <property type="match status" value="1"/>
</dbReference>
<protein>
    <submittedName>
        <fullName evidence="4">SDR family oxidoreductase</fullName>
    </submittedName>
</protein>
<dbReference type="InterPro" id="IPR036291">
    <property type="entry name" value="NAD(P)-bd_dom_sf"/>
</dbReference>
<dbReference type="OrthoDB" id="7375193at2"/>
<evidence type="ECO:0000313" key="4">
    <source>
        <dbReference type="EMBL" id="TDH64308.1"/>
    </source>
</evidence>
<feature type="compositionally biased region" description="Low complexity" evidence="2">
    <location>
        <begin position="13"/>
        <end position="26"/>
    </location>
</feature>
<dbReference type="GO" id="GO:0030497">
    <property type="term" value="P:fatty acid elongation"/>
    <property type="evidence" value="ECO:0007669"/>
    <property type="project" value="TreeGrafter"/>
</dbReference>
<dbReference type="Proteomes" id="UP000295096">
    <property type="component" value="Unassembled WGS sequence"/>
</dbReference>
<dbReference type="FunFam" id="3.40.50.720:FF:000084">
    <property type="entry name" value="Short-chain dehydrogenase reductase"/>
    <property type="match status" value="1"/>
</dbReference>
<dbReference type="Pfam" id="PF13561">
    <property type="entry name" value="adh_short_C2"/>
    <property type="match status" value="1"/>
</dbReference>
<accession>A0A4R5QN58</accession>
<dbReference type="PANTHER" id="PTHR42760:SF40">
    <property type="entry name" value="3-OXOACYL-[ACYL-CARRIER-PROTEIN] REDUCTASE, CHLOROPLASTIC"/>
    <property type="match status" value="1"/>
</dbReference>
<feature type="region of interest" description="Disordered" evidence="2">
    <location>
        <begin position="1"/>
        <end position="33"/>
    </location>
</feature>
<dbReference type="GO" id="GO:0016616">
    <property type="term" value="F:oxidoreductase activity, acting on the CH-OH group of donors, NAD or NADP as acceptor"/>
    <property type="evidence" value="ECO:0007669"/>
    <property type="project" value="TreeGrafter"/>
</dbReference>
<evidence type="ECO:0000313" key="5">
    <source>
        <dbReference type="Proteomes" id="UP000295096"/>
    </source>
</evidence>
<dbReference type="InterPro" id="IPR057326">
    <property type="entry name" value="KR_dom"/>
</dbReference>
<comment type="similarity">
    <text evidence="1">Belongs to the short-chain dehydrogenases/reductases (SDR) family.</text>
</comment>
<sequence>MEAGLPEAADRPSAAGDSLGAAAAHRPAPPIPTRFTGRVAVVTGAARGIGAATAARLAQDGARVLLADRLAEVAETAAAIGGQALALDLGERGAGERLAHAALDAFGRIDILVNNAGIGGSKPLAQSDDDLIDRFIDINLKAVLRVTRAMLPHLPRPGGRVVSVSSTFGIAGVPGTTAYAVAKAGVAQMTRQLAAEFGPAGILVNAVAPGVIETAMTEGHLARDYYRRAVLAPTPLRRAARPEEVAAVIAFLASADASYVTGQVIAVDGGWLAGRHVPPDDE</sequence>
<evidence type="ECO:0000256" key="1">
    <source>
        <dbReference type="ARBA" id="ARBA00006484"/>
    </source>
</evidence>
<dbReference type="EMBL" id="SMSJ01000002">
    <property type="protein sequence ID" value="TDH64308.1"/>
    <property type="molecule type" value="Genomic_DNA"/>
</dbReference>
<dbReference type="SUPFAM" id="SSF51735">
    <property type="entry name" value="NAD(P)-binding Rossmann-fold domains"/>
    <property type="match status" value="1"/>
</dbReference>
<gene>
    <name evidence="4" type="ORF">E2C06_02930</name>
</gene>
<keyword evidence="5" id="KW-1185">Reference proteome</keyword>